<dbReference type="InterPro" id="IPR043153">
    <property type="entry name" value="DENN_C"/>
</dbReference>
<dbReference type="PROSITE" id="PS50211">
    <property type="entry name" value="DENN"/>
    <property type="match status" value="1"/>
</dbReference>
<reference evidence="3 5" key="2">
    <citation type="journal article" date="2013" name="Nature">
        <title>Insights into bilaterian evolution from three spiralian genomes.</title>
        <authorList>
            <person name="Simakov O."/>
            <person name="Marletaz F."/>
            <person name="Cho S.J."/>
            <person name="Edsinger-Gonzales E."/>
            <person name="Havlak P."/>
            <person name="Hellsten U."/>
            <person name="Kuo D.H."/>
            <person name="Larsson T."/>
            <person name="Lv J."/>
            <person name="Arendt D."/>
            <person name="Savage R."/>
            <person name="Osoegawa K."/>
            <person name="de Jong P."/>
            <person name="Grimwood J."/>
            <person name="Chapman J.A."/>
            <person name="Shapiro H."/>
            <person name="Aerts A."/>
            <person name="Otillar R.P."/>
            <person name="Terry A.Y."/>
            <person name="Boore J.L."/>
            <person name="Grigoriev I.V."/>
            <person name="Lindberg D.R."/>
            <person name="Seaver E.C."/>
            <person name="Weisblat D.A."/>
            <person name="Putnam N.H."/>
            <person name="Rokhsar D.S."/>
        </authorList>
    </citation>
    <scope>NUCLEOTIDE SEQUENCE</scope>
    <source>
        <strain evidence="3 5">I ESC-2004</strain>
    </source>
</reference>
<organism evidence="3">
    <name type="scientific">Capitella teleta</name>
    <name type="common">Polychaete worm</name>
    <dbReference type="NCBI Taxonomy" id="283909"/>
    <lineage>
        <taxon>Eukaryota</taxon>
        <taxon>Metazoa</taxon>
        <taxon>Spiralia</taxon>
        <taxon>Lophotrochozoa</taxon>
        <taxon>Annelida</taxon>
        <taxon>Polychaeta</taxon>
        <taxon>Sedentaria</taxon>
        <taxon>Scolecida</taxon>
        <taxon>Capitellidae</taxon>
        <taxon>Capitella</taxon>
    </lineage>
</organism>
<dbReference type="Proteomes" id="UP000014760">
    <property type="component" value="Unassembled WGS sequence"/>
</dbReference>
<dbReference type="Gene3D" id="3.40.50.11500">
    <property type="match status" value="1"/>
</dbReference>
<dbReference type="SUPFAM" id="SSF50998">
    <property type="entry name" value="Quinoprotein alcohol dehydrogenase-like"/>
    <property type="match status" value="1"/>
</dbReference>
<evidence type="ECO:0000313" key="5">
    <source>
        <dbReference type="Proteomes" id="UP000014760"/>
    </source>
</evidence>
<dbReference type="InterPro" id="IPR015943">
    <property type="entry name" value="WD40/YVTN_repeat-like_dom_sf"/>
</dbReference>
<reference evidence="4" key="3">
    <citation type="submission" date="2015-06" db="UniProtKB">
        <authorList>
            <consortium name="EnsemblMetazoa"/>
        </authorList>
    </citation>
    <scope>IDENTIFICATION</scope>
</reference>
<dbReference type="SMART" id="SM00801">
    <property type="entry name" value="dDENN"/>
    <property type="match status" value="1"/>
</dbReference>
<dbReference type="InterPro" id="IPR005112">
    <property type="entry name" value="dDENN_dom"/>
</dbReference>
<dbReference type="OrthoDB" id="6019893at2759"/>
<gene>
    <name evidence="3" type="ORF">CAPTEDRAFT_218926</name>
</gene>
<reference evidence="5" key="1">
    <citation type="submission" date="2012-12" db="EMBL/GenBank/DDBJ databases">
        <authorList>
            <person name="Hellsten U."/>
            <person name="Grimwood J."/>
            <person name="Chapman J.A."/>
            <person name="Shapiro H."/>
            <person name="Aerts A."/>
            <person name="Otillar R.P."/>
            <person name="Terry A.Y."/>
            <person name="Boore J.L."/>
            <person name="Simakov O."/>
            <person name="Marletaz F."/>
            <person name="Cho S.-J."/>
            <person name="Edsinger-Gonzales E."/>
            <person name="Havlak P."/>
            <person name="Kuo D.-H."/>
            <person name="Larsson T."/>
            <person name="Lv J."/>
            <person name="Arendt D."/>
            <person name="Savage R."/>
            <person name="Osoegawa K."/>
            <person name="de Jong P."/>
            <person name="Lindberg D.R."/>
            <person name="Seaver E.C."/>
            <person name="Weisblat D.A."/>
            <person name="Putnam N.H."/>
            <person name="Grigoriev I.V."/>
            <person name="Rokhsar D.S."/>
        </authorList>
    </citation>
    <scope>NUCLEOTIDE SEQUENCE</scope>
    <source>
        <strain evidence="5">I ESC-2004</strain>
    </source>
</reference>
<dbReference type="GO" id="GO:0005085">
    <property type="term" value="F:guanyl-nucleotide exchange factor activity"/>
    <property type="evidence" value="ECO:0007669"/>
    <property type="project" value="UniProtKB-ARBA"/>
</dbReference>
<feature type="region of interest" description="Disordered" evidence="1">
    <location>
        <begin position="69"/>
        <end position="102"/>
    </location>
</feature>
<dbReference type="GO" id="GO:0031410">
    <property type="term" value="C:cytoplasmic vesicle"/>
    <property type="evidence" value="ECO:0007669"/>
    <property type="project" value="TreeGrafter"/>
</dbReference>
<feature type="domain" description="UDENN" evidence="2">
    <location>
        <begin position="140"/>
        <end position="560"/>
    </location>
</feature>
<keyword evidence="5" id="KW-1185">Reference proteome</keyword>
<dbReference type="OMA" id="CSRDSIM"/>
<name>R7VA69_CAPTE</name>
<evidence type="ECO:0000259" key="2">
    <source>
        <dbReference type="PROSITE" id="PS50211"/>
    </source>
</evidence>
<dbReference type="InterPro" id="IPR037516">
    <property type="entry name" value="Tripartite_DENN"/>
</dbReference>
<dbReference type="PANTHER" id="PTHR12296:SF21">
    <property type="entry name" value="DENN DOMAIN-CONTAINING PROTEIN 3"/>
    <property type="match status" value="1"/>
</dbReference>
<dbReference type="GO" id="GO:0032483">
    <property type="term" value="P:regulation of Rab protein signal transduction"/>
    <property type="evidence" value="ECO:0007669"/>
    <property type="project" value="TreeGrafter"/>
</dbReference>
<dbReference type="InterPro" id="IPR005113">
    <property type="entry name" value="uDENN_dom"/>
</dbReference>
<evidence type="ECO:0000313" key="4">
    <source>
        <dbReference type="EnsemblMetazoa" id="CapteP218926"/>
    </source>
</evidence>
<dbReference type="InterPro" id="IPR057977">
    <property type="entry name" value="TPR_DENND3"/>
</dbReference>
<protein>
    <recommendedName>
        <fullName evidence="2">UDENN domain-containing protein</fullName>
    </recommendedName>
</protein>
<dbReference type="InterPro" id="IPR011047">
    <property type="entry name" value="Quinoprotein_ADH-like_sf"/>
</dbReference>
<accession>R7VA69</accession>
<dbReference type="Gene3D" id="3.30.450.200">
    <property type="match status" value="1"/>
</dbReference>
<dbReference type="EMBL" id="AMQN01005351">
    <property type="status" value="NOT_ANNOTATED_CDS"/>
    <property type="molecule type" value="Genomic_DNA"/>
</dbReference>
<dbReference type="EMBL" id="KB295796">
    <property type="protein sequence ID" value="ELU12620.1"/>
    <property type="molecule type" value="Genomic_DNA"/>
</dbReference>
<dbReference type="STRING" id="283909.R7VA69"/>
<dbReference type="Gene3D" id="2.130.10.10">
    <property type="entry name" value="YVTN repeat-like/Quinoprotein amine dehydrogenase"/>
    <property type="match status" value="1"/>
</dbReference>
<dbReference type="SMART" id="SM00800">
    <property type="entry name" value="uDENN"/>
    <property type="match status" value="1"/>
</dbReference>
<sequence length="1248" mass="140615">MAGKVHNSLLEMLVAVGLDEDTGLVCSDDIEDEDLSDRIKLFRSTYKAEVLAAISANVALFPSSSVRPDANYPPSHGKPTPQANATRTWPRRTGAETTKSPSVAAQALKHELTSLPTNGSTDEASTSTRRSVKIIRRTTFKPVDFASRCKSTDLVALKPAEFPLNAETLNSLASLCYPDDVHIHETRPRDVMHYLCLTDLKGNRTYGTCYTYYQRHVACKNYKGNWMVEHCPEKSQDFNESEGIACFLPICFVAISKYPYLTLLKDLLSSLVLRLETNSELWSHVLKEFSLHLCMVPVPPAGNLNLEFSMNNVKFIVPSSDCAGRAICDWDLSIIPQCFDAEVASAVVTCLLTQQRMVFFSTNFALLPMVTESFLQLIQPFVWCFTYVPLTPESLLELMDAPGTFIMGCHSKHNHYLKEIDDPPVSIDIDTGSIHFGNDPLPKLPQAPLAIFKEAYKQLAVHLRTGTLDWAGTFSYESRKEQELERRRTINAAIRITFLEFIVNLFRDVLIYIKPERRFFHKEQFMATLEEDDHPFYEQVMGTEMFNAFLKARLSQERDYWTDLVDRTVPQHRNFLDSQAAHPSPMRKSQSFSALSCLSIQPNSKLNQSISLFPLPNFVYGLSPKYLDNCVNEISSALRQLRGPGTGIRGPLVYQRGMLRAALGLKVDALADFHNLAACDIRLLPKDYIKELISSLSDDERQRLEGNVFYPSSPLESGSADTLQRQRDQSIVMELNKLPQNDIDKENFSSLLLMLDIASDHDAIGRLFDALSPDGCPVDASSFEELYKCWKENEVEIQQAPSTYMSHLDSNEGLLVLSNMIKTSFGMGRIGLTHKRLFFLHEGSHKYKEVVRLRDLENLELCHQRSFLSLLPALKLHTKDEKTKVFVASLKQNCNLWHLMTSEMWAGKILAEELRDPSIVQLAAHNVLLLHSFIRRRADGSGSLPPETKDVLQHRLDPSVGQPTHFTVEALLYTPGKRSGDGKADEDMGPQLWCGLASGRIYVYDASSWMLHQPPIQASSRVVCLCAVGDTQVWAGSFDCIIYIIDTRTRCYHQTLRKHTDLVTDIAISPDGSVYSCSINGEILQWDPNTLEQTTCKRLEGQVSLKTMQFVNDHLWCGTRTEILQVSPSDGVILRKLAVSSELWLGLGKIGQIVVYQPETWEVKKTLYVSSRGVSKIMHIRDKMWVGSKDGKLHIFDSVTYKQEKELQAHEDSVRSMCCAHQRYVITGAGSHDGRVAIWRASTAALPL</sequence>
<evidence type="ECO:0000256" key="1">
    <source>
        <dbReference type="SAM" id="MobiDB-lite"/>
    </source>
</evidence>
<dbReference type="Pfam" id="PF25570">
    <property type="entry name" value="TPR_DENND3"/>
    <property type="match status" value="1"/>
</dbReference>
<dbReference type="AlphaFoldDB" id="R7VA69"/>
<dbReference type="InterPro" id="IPR001680">
    <property type="entry name" value="WD40_rpt"/>
</dbReference>
<dbReference type="SMART" id="SM00799">
    <property type="entry name" value="DENN"/>
    <property type="match status" value="1"/>
</dbReference>
<evidence type="ECO:0000313" key="3">
    <source>
        <dbReference type="EMBL" id="ELU12620.1"/>
    </source>
</evidence>
<dbReference type="Pfam" id="PF02141">
    <property type="entry name" value="DENN"/>
    <property type="match status" value="1"/>
</dbReference>
<dbReference type="EnsemblMetazoa" id="CapteT218926">
    <property type="protein sequence ID" value="CapteP218926"/>
    <property type="gene ID" value="CapteG218926"/>
</dbReference>
<dbReference type="Pfam" id="PF00400">
    <property type="entry name" value="WD40"/>
    <property type="match status" value="2"/>
</dbReference>
<dbReference type="InterPro" id="IPR001194">
    <property type="entry name" value="cDENN_dom"/>
</dbReference>
<dbReference type="PANTHER" id="PTHR12296">
    <property type="entry name" value="DENN DOMAIN-CONTAINING PROTEIN 4"/>
    <property type="match status" value="1"/>
</dbReference>
<dbReference type="SMART" id="SM00320">
    <property type="entry name" value="WD40"/>
    <property type="match status" value="4"/>
</dbReference>
<dbReference type="HOGENOM" id="CLU_280008_0_0_1"/>
<dbReference type="Pfam" id="PF03456">
    <property type="entry name" value="uDENN"/>
    <property type="match status" value="1"/>
</dbReference>
<proteinExistence type="predicted"/>
<dbReference type="InterPro" id="IPR051696">
    <property type="entry name" value="DENN_Domain_GEFs"/>
</dbReference>